<dbReference type="STRING" id="1873176.BFN67_20225"/>
<accession>A0A1V8RPF5</accession>
<dbReference type="CDD" id="cd00293">
    <property type="entry name" value="USP-like"/>
    <property type="match status" value="1"/>
</dbReference>
<protein>
    <recommendedName>
        <fullName evidence="1">UspA domain-containing protein</fullName>
    </recommendedName>
</protein>
<sequence>MRNFFRRSSPVADHGGPRQVLVASEGRRISEDVIQLAARIARGHDGRVRVLSVARLWGTSFGLPNPGLKPSRREMAEQEDNVAQAIERLEALDVIADGHIVVTRHPAKSILREAGRLNCAAIVMGADPRRNPVVGSMMWSQEPHRVRRSAPIPVHLVGASPSAQKAGSYAEFKVASPVQSHLLSREKKIHSS</sequence>
<dbReference type="Pfam" id="PF00582">
    <property type="entry name" value="Usp"/>
    <property type="match status" value="1"/>
</dbReference>
<evidence type="ECO:0000259" key="1">
    <source>
        <dbReference type="Pfam" id="PF00582"/>
    </source>
</evidence>
<dbReference type="AlphaFoldDB" id="A0A1V8RPF5"/>
<gene>
    <name evidence="2" type="ORF">BFN67_20225</name>
</gene>
<dbReference type="SUPFAM" id="SSF52402">
    <property type="entry name" value="Adenine nucleotide alpha hydrolases-like"/>
    <property type="match status" value="1"/>
</dbReference>
<dbReference type="EMBL" id="MDET01000021">
    <property type="protein sequence ID" value="OQM75066.1"/>
    <property type="molecule type" value="Genomic_DNA"/>
</dbReference>
<dbReference type="Proteomes" id="UP000191905">
    <property type="component" value="Unassembled WGS sequence"/>
</dbReference>
<evidence type="ECO:0000313" key="2">
    <source>
        <dbReference type="EMBL" id="OQM75066.1"/>
    </source>
</evidence>
<evidence type="ECO:0000313" key="3">
    <source>
        <dbReference type="Proteomes" id="UP000191905"/>
    </source>
</evidence>
<feature type="domain" description="UspA" evidence="1">
    <location>
        <begin position="18"/>
        <end position="157"/>
    </location>
</feature>
<dbReference type="RefSeq" id="WP_158083516.1">
    <property type="nucleotide sequence ID" value="NZ_MDET01000021.1"/>
</dbReference>
<reference evidence="2 3" key="1">
    <citation type="journal article" date="2016" name="Int. J. Syst. Evol. Microbiol.">
        <title>Pseudaminobacter manganicus sp. nov., isolated from sludge of a manganese mine.</title>
        <authorList>
            <person name="Li J."/>
            <person name="Huang J."/>
            <person name="Liao S."/>
            <person name="Wang G."/>
        </authorList>
    </citation>
    <scope>NUCLEOTIDE SEQUENCE [LARGE SCALE GENOMIC DNA]</scope>
    <source>
        <strain evidence="2 3">JH-7</strain>
    </source>
</reference>
<dbReference type="InterPro" id="IPR014729">
    <property type="entry name" value="Rossmann-like_a/b/a_fold"/>
</dbReference>
<organism evidence="2 3">
    <name type="scientific">Manganibacter manganicus</name>
    <dbReference type="NCBI Taxonomy" id="1873176"/>
    <lineage>
        <taxon>Bacteria</taxon>
        <taxon>Pseudomonadati</taxon>
        <taxon>Pseudomonadota</taxon>
        <taxon>Alphaproteobacteria</taxon>
        <taxon>Hyphomicrobiales</taxon>
        <taxon>Phyllobacteriaceae</taxon>
        <taxon>Manganibacter</taxon>
    </lineage>
</organism>
<dbReference type="Gene3D" id="3.40.50.620">
    <property type="entry name" value="HUPs"/>
    <property type="match status" value="1"/>
</dbReference>
<dbReference type="OrthoDB" id="4715603at2"/>
<comment type="caution">
    <text evidence="2">The sequence shown here is derived from an EMBL/GenBank/DDBJ whole genome shotgun (WGS) entry which is preliminary data.</text>
</comment>
<dbReference type="InterPro" id="IPR006016">
    <property type="entry name" value="UspA"/>
</dbReference>
<name>A0A1V8RPF5_9HYPH</name>
<proteinExistence type="predicted"/>
<keyword evidence="3" id="KW-1185">Reference proteome</keyword>